<feature type="region of interest" description="Disordered" evidence="1">
    <location>
        <begin position="110"/>
        <end position="130"/>
    </location>
</feature>
<protein>
    <recommendedName>
        <fullName evidence="4">Pectinesterase inhibitor domain-containing protein</fullName>
    </recommendedName>
</protein>
<keyword evidence="3" id="KW-1185">Reference proteome</keyword>
<dbReference type="Gramene" id="OB01G11540.1">
    <property type="protein sequence ID" value="OB01G11540.1"/>
    <property type="gene ID" value="OB01G11540"/>
</dbReference>
<proteinExistence type="predicted"/>
<evidence type="ECO:0000313" key="3">
    <source>
        <dbReference type="Proteomes" id="UP000006038"/>
    </source>
</evidence>
<accession>J3KVZ8</accession>
<sequence>MVATLEEVQQCMDAIDSKANLVSKMLAATTFTDNCNNAFSERAMEPSFSAVQRNVCRVLYSDPNSQQRIVFIYLILPGDAFENREDGQRESLLGRAGGSRRVLHRRCQPGRRQPALPQPKREEVCHHTML</sequence>
<organism evidence="2">
    <name type="scientific">Oryza brachyantha</name>
    <name type="common">malo sina</name>
    <dbReference type="NCBI Taxonomy" id="4533"/>
    <lineage>
        <taxon>Eukaryota</taxon>
        <taxon>Viridiplantae</taxon>
        <taxon>Streptophyta</taxon>
        <taxon>Embryophyta</taxon>
        <taxon>Tracheophyta</taxon>
        <taxon>Spermatophyta</taxon>
        <taxon>Magnoliopsida</taxon>
        <taxon>Liliopsida</taxon>
        <taxon>Poales</taxon>
        <taxon>Poaceae</taxon>
        <taxon>BOP clade</taxon>
        <taxon>Oryzoideae</taxon>
        <taxon>Oryzeae</taxon>
        <taxon>Oryzinae</taxon>
        <taxon>Oryza</taxon>
    </lineage>
</organism>
<feature type="compositionally biased region" description="Basic and acidic residues" evidence="1">
    <location>
        <begin position="119"/>
        <end position="130"/>
    </location>
</feature>
<dbReference type="HOGENOM" id="CLU_1941326_0_0_1"/>
<evidence type="ECO:0000313" key="2">
    <source>
        <dbReference type="EnsemblPlants" id="OB01G11540.1"/>
    </source>
</evidence>
<evidence type="ECO:0008006" key="4">
    <source>
        <dbReference type="Google" id="ProtNLM"/>
    </source>
</evidence>
<reference evidence="2" key="1">
    <citation type="journal article" date="2013" name="Nat. Commun.">
        <title>Whole-genome sequencing of Oryza brachyantha reveals mechanisms underlying Oryza genome evolution.</title>
        <authorList>
            <person name="Chen J."/>
            <person name="Huang Q."/>
            <person name="Gao D."/>
            <person name="Wang J."/>
            <person name="Lang Y."/>
            <person name="Liu T."/>
            <person name="Li B."/>
            <person name="Bai Z."/>
            <person name="Luis Goicoechea J."/>
            <person name="Liang C."/>
            <person name="Chen C."/>
            <person name="Zhang W."/>
            <person name="Sun S."/>
            <person name="Liao Y."/>
            <person name="Zhang X."/>
            <person name="Yang L."/>
            <person name="Song C."/>
            <person name="Wang M."/>
            <person name="Shi J."/>
            <person name="Liu G."/>
            <person name="Liu J."/>
            <person name="Zhou H."/>
            <person name="Zhou W."/>
            <person name="Yu Q."/>
            <person name="An N."/>
            <person name="Chen Y."/>
            <person name="Cai Q."/>
            <person name="Wang B."/>
            <person name="Liu B."/>
            <person name="Min J."/>
            <person name="Huang Y."/>
            <person name="Wu H."/>
            <person name="Li Z."/>
            <person name="Zhang Y."/>
            <person name="Yin Y."/>
            <person name="Song W."/>
            <person name="Jiang J."/>
            <person name="Jackson S.A."/>
            <person name="Wing R.A."/>
            <person name="Wang J."/>
            <person name="Chen M."/>
        </authorList>
    </citation>
    <scope>NUCLEOTIDE SEQUENCE [LARGE SCALE GENOMIC DNA]</scope>
    <source>
        <strain evidence="2">cv. IRGC 101232</strain>
    </source>
</reference>
<dbReference type="EnsemblPlants" id="OB01G11540.1">
    <property type="protein sequence ID" value="OB01G11540.1"/>
    <property type="gene ID" value="OB01G11540"/>
</dbReference>
<dbReference type="AlphaFoldDB" id="J3KVZ8"/>
<dbReference type="Proteomes" id="UP000006038">
    <property type="component" value="Chromosome 1"/>
</dbReference>
<name>J3KVZ8_ORYBR</name>
<evidence type="ECO:0000256" key="1">
    <source>
        <dbReference type="SAM" id="MobiDB-lite"/>
    </source>
</evidence>
<reference evidence="2" key="2">
    <citation type="submission" date="2013-04" db="UniProtKB">
        <authorList>
            <consortium name="EnsemblPlants"/>
        </authorList>
    </citation>
    <scope>IDENTIFICATION</scope>
</reference>